<feature type="signal peptide" evidence="2">
    <location>
        <begin position="1"/>
        <end position="24"/>
    </location>
</feature>
<evidence type="ECO:0000256" key="1">
    <source>
        <dbReference type="SAM" id="MobiDB-lite"/>
    </source>
</evidence>
<organism evidence="3 4">
    <name type="scientific">Coemansia asiatica</name>
    <dbReference type="NCBI Taxonomy" id="1052880"/>
    <lineage>
        <taxon>Eukaryota</taxon>
        <taxon>Fungi</taxon>
        <taxon>Fungi incertae sedis</taxon>
        <taxon>Zoopagomycota</taxon>
        <taxon>Kickxellomycotina</taxon>
        <taxon>Kickxellomycetes</taxon>
        <taxon>Kickxellales</taxon>
        <taxon>Kickxellaceae</taxon>
        <taxon>Coemansia</taxon>
    </lineage>
</organism>
<protein>
    <recommendedName>
        <fullName evidence="5">Chitin-binding type-4 domain-containing protein</fullName>
    </recommendedName>
</protein>
<name>A0A9W7XHD4_9FUNG</name>
<sequence length="374" mass="38141">MMTKFSVASSILACAGMLASFASAHTSIISPCPRYSPVGENCPALPAGQSLDTGENAINGPISSVTLGSHMPLCRHTTPYASPSATWTAGQSVTVKFNPSAAIHSGGNCEFSISYDGGKTFAVIHQELRYCFLGSKPASLTNTATVSSYTFNLPADLPSSDKAVFAWTWVNASGNREFYMNCADVAIKGGSSSSYTGKEMTIANYPGYPTIPEFNGNYDTGMEHYTNAKQITVSPSGSSVSGSTNSTGGAPASGYNSQAPASQAPQPSATYSAADTGNGNGNGNGSYNAAVSTLPAPAASASVAPSPQAHNAESGSPRNADSSSSSGSCRNGALECSGKGYHVCIDGAWSKIYSCGSGTVCHTGNNGGIFCDWS</sequence>
<dbReference type="PANTHER" id="PTHR36182:SF1">
    <property type="entry name" value="PROTEIN, PUTATIVE (AFU_ORTHOLOGUE AFUA_6G10930)-RELATED"/>
    <property type="match status" value="1"/>
</dbReference>
<dbReference type="Proteomes" id="UP001145021">
    <property type="component" value="Unassembled WGS sequence"/>
</dbReference>
<feature type="chain" id="PRO_5040925735" description="Chitin-binding type-4 domain-containing protein" evidence="2">
    <location>
        <begin position="25"/>
        <end position="374"/>
    </location>
</feature>
<accession>A0A9W7XHD4</accession>
<feature type="compositionally biased region" description="Low complexity" evidence="1">
    <location>
        <begin position="289"/>
        <end position="326"/>
    </location>
</feature>
<evidence type="ECO:0000313" key="3">
    <source>
        <dbReference type="EMBL" id="KAJ1642559.1"/>
    </source>
</evidence>
<feature type="compositionally biased region" description="Low complexity" evidence="1">
    <location>
        <begin position="257"/>
        <end position="274"/>
    </location>
</feature>
<comment type="caution">
    <text evidence="3">The sequence shown here is derived from an EMBL/GenBank/DDBJ whole genome shotgun (WGS) entry which is preliminary data.</text>
</comment>
<keyword evidence="2" id="KW-0732">Signal</keyword>
<keyword evidence="4" id="KW-1185">Reference proteome</keyword>
<evidence type="ECO:0000256" key="2">
    <source>
        <dbReference type="SAM" id="SignalP"/>
    </source>
</evidence>
<evidence type="ECO:0000313" key="4">
    <source>
        <dbReference type="Proteomes" id="UP001145021"/>
    </source>
</evidence>
<feature type="region of interest" description="Disordered" evidence="1">
    <location>
        <begin position="232"/>
        <end position="326"/>
    </location>
</feature>
<reference evidence="3" key="1">
    <citation type="submission" date="2022-07" db="EMBL/GenBank/DDBJ databases">
        <title>Phylogenomic reconstructions and comparative analyses of Kickxellomycotina fungi.</title>
        <authorList>
            <person name="Reynolds N.K."/>
            <person name="Stajich J.E."/>
            <person name="Barry K."/>
            <person name="Grigoriev I.V."/>
            <person name="Crous P."/>
            <person name="Smith M.E."/>
        </authorList>
    </citation>
    <scope>NUCLEOTIDE SEQUENCE</scope>
    <source>
        <strain evidence="3">NBRC 105413</strain>
    </source>
</reference>
<dbReference type="PANTHER" id="PTHR36182">
    <property type="entry name" value="PROTEIN, PUTATIVE (AFU_ORTHOLOGUE AFUA_6G10930)-RELATED"/>
    <property type="match status" value="1"/>
</dbReference>
<evidence type="ECO:0008006" key="5">
    <source>
        <dbReference type="Google" id="ProtNLM"/>
    </source>
</evidence>
<dbReference type="AlphaFoldDB" id="A0A9W7XHD4"/>
<gene>
    <name evidence="3" type="ORF">LPJ64_005607</name>
</gene>
<proteinExistence type="predicted"/>
<dbReference type="Gene3D" id="2.70.50.70">
    <property type="match status" value="1"/>
</dbReference>
<feature type="compositionally biased region" description="Low complexity" evidence="1">
    <location>
        <begin position="232"/>
        <end position="249"/>
    </location>
</feature>
<dbReference type="EMBL" id="JANBOH010000378">
    <property type="protein sequence ID" value="KAJ1642559.1"/>
    <property type="molecule type" value="Genomic_DNA"/>
</dbReference>